<name>A0A9Q1FVJ6_SYNKA</name>
<feature type="region of interest" description="Disordered" evidence="1">
    <location>
        <begin position="96"/>
        <end position="166"/>
    </location>
</feature>
<evidence type="ECO:0000256" key="1">
    <source>
        <dbReference type="SAM" id="MobiDB-lite"/>
    </source>
</evidence>
<evidence type="ECO:0000313" key="2">
    <source>
        <dbReference type="EMBL" id="KAJ8368471.1"/>
    </source>
</evidence>
<sequence>MGESNAVSPQRGAGSWLIKGFIKNTATVTLPLESLSHQVRDTALRRQRMQWWGDVEIRGHNRNATAQAGLPGPGVSARQTLSARSHLLHRLNFPLARGEGPVNRQRGRESSRRRPRIAAETPPPPCLYTDPRATLAGAPRYTRRGPNGPQRPGLKTWSRQPRPRRGALRTQAYSLCILAGRILNDFRVTYRRLKHHSTKSERLRGSHLAGDGQERRAERRAQPLDPHATSKALRNEGKASPGRGTELWDRAVEQSCGTPDDE</sequence>
<proteinExistence type="predicted"/>
<dbReference type="AlphaFoldDB" id="A0A9Q1FVJ6"/>
<comment type="caution">
    <text evidence="2">The sequence shown here is derived from an EMBL/GenBank/DDBJ whole genome shotgun (WGS) entry which is preliminary data.</text>
</comment>
<feature type="compositionally biased region" description="Basic and acidic residues" evidence="1">
    <location>
        <begin position="212"/>
        <end position="222"/>
    </location>
</feature>
<dbReference type="Proteomes" id="UP001152622">
    <property type="component" value="Chromosome 3"/>
</dbReference>
<evidence type="ECO:0000313" key="3">
    <source>
        <dbReference type="Proteomes" id="UP001152622"/>
    </source>
</evidence>
<feature type="region of interest" description="Disordered" evidence="1">
    <location>
        <begin position="194"/>
        <end position="262"/>
    </location>
</feature>
<gene>
    <name evidence="2" type="ORF">SKAU_G00084990</name>
</gene>
<dbReference type="EMBL" id="JAINUF010000003">
    <property type="protein sequence ID" value="KAJ8368471.1"/>
    <property type="molecule type" value="Genomic_DNA"/>
</dbReference>
<accession>A0A9Q1FVJ6</accession>
<keyword evidence="3" id="KW-1185">Reference proteome</keyword>
<reference evidence="2" key="1">
    <citation type="journal article" date="2023" name="Science">
        <title>Genome structures resolve the early diversification of teleost fishes.</title>
        <authorList>
            <person name="Parey E."/>
            <person name="Louis A."/>
            <person name="Montfort J."/>
            <person name="Bouchez O."/>
            <person name="Roques C."/>
            <person name="Iampietro C."/>
            <person name="Lluch J."/>
            <person name="Castinel A."/>
            <person name="Donnadieu C."/>
            <person name="Desvignes T."/>
            <person name="Floi Bucao C."/>
            <person name="Jouanno E."/>
            <person name="Wen M."/>
            <person name="Mejri S."/>
            <person name="Dirks R."/>
            <person name="Jansen H."/>
            <person name="Henkel C."/>
            <person name="Chen W.J."/>
            <person name="Zahm M."/>
            <person name="Cabau C."/>
            <person name="Klopp C."/>
            <person name="Thompson A.W."/>
            <person name="Robinson-Rechavi M."/>
            <person name="Braasch I."/>
            <person name="Lecointre G."/>
            <person name="Bobe J."/>
            <person name="Postlethwait J.H."/>
            <person name="Berthelot C."/>
            <person name="Roest Crollius H."/>
            <person name="Guiguen Y."/>
        </authorList>
    </citation>
    <scope>NUCLEOTIDE SEQUENCE</scope>
    <source>
        <strain evidence="2">WJC10195</strain>
    </source>
</reference>
<protein>
    <submittedName>
        <fullName evidence="2">Uncharacterized protein</fullName>
    </submittedName>
</protein>
<organism evidence="2 3">
    <name type="scientific">Synaphobranchus kaupii</name>
    <name type="common">Kaup's arrowtooth eel</name>
    <dbReference type="NCBI Taxonomy" id="118154"/>
    <lineage>
        <taxon>Eukaryota</taxon>
        <taxon>Metazoa</taxon>
        <taxon>Chordata</taxon>
        <taxon>Craniata</taxon>
        <taxon>Vertebrata</taxon>
        <taxon>Euteleostomi</taxon>
        <taxon>Actinopterygii</taxon>
        <taxon>Neopterygii</taxon>
        <taxon>Teleostei</taxon>
        <taxon>Anguilliformes</taxon>
        <taxon>Synaphobranchidae</taxon>
        <taxon>Synaphobranchus</taxon>
    </lineage>
</organism>